<keyword evidence="3" id="KW-1185">Reference proteome</keyword>
<reference evidence="2" key="1">
    <citation type="submission" date="2021-02" db="EMBL/GenBank/DDBJ databases">
        <authorList>
            <person name="Dougan E. K."/>
            <person name="Rhodes N."/>
            <person name="Thang M."/>
            <person name="Chan C."/>
        </authorList>
    </citation>
    <scope>NUCLEOTIDE SEQUENCE</scope>
</reference>
<feature type="transmembrane region" description="Helical" evidence="1">
    <location>
        <begin position="64"/>
        <end position="82"/>
    </location>
</feature>
<sequence length="190" mass="21696">MTSPDDFNGYGYFYVRLYWTGFGFQANIVEEYILLAALLHVVVALKRTWDISINYTLNSGKMNLALSGISLLTFMMIHLYQFRFGDTKPWKLCPPPYLLNLDTLPPGPSKPDAGWGTVQDPGQIFRKGSFGSLHLNLFWVDTPGCESVYVRDIYRMEFEIFQPLIDERACGLTAYDDLSLSVNHMKLACR</sequence>
<keyword evidence="1" id="KW-0472">Membrane</keyword>
<evidence type="ECO:0000313" key="2">
    <source>
        <dbReference type="EMBL" id="CAE7900171.1"/>
    </source>
</evidence>
<evidence type="ECO:0000256" key="1">
    <source>
        <dbReference type="SAM" id="Phobius"/>
    </source>
</evidence>
<dbReference type="SUPFAM" id="SSF81343">
    <property type="entry name" value="Fumarate reductase respiratory complex transmembrane subunits"/>
    <property type="match status" value="1"/>
</dbReference>
<accession>A0A813BCI7</accession>
<name>A0A813BCI7_9DINO</name>
<dbReference type="EMBL" id="CAJNJA010070186">
    <property type="protein sequence ID" value="CAE7900171.1"/>
    <property type="molecule type" value="Genomic_DNA"/>
</dbReference>
<protein>
    <submittedName>
        <fullName evidence="2">Osm1 protein</fullName>
    </submittedName>
</protein>
<gene>
    <name evidence="2" type="primary">osm1</name>
    <name evidence="2" type="ORF">SNEC2469_LOCUS30274</name>
</gene>
<dbReference type="AlphaFoldDB" id="A0A813BCI7"/>
<evidence type="ECO:0000313" key="3">
    <source>
        <dbReference type="Proteomes" id="UP000601435"/>
    </source>
</evidence>
<comment type="caution">
    <text evidence="2">The sequence shown here is derived from an EMBL/GenBank/DDBJ whole genome shotgun (WGS) entry which is preliminary data.</text>
</comment>
<dbReference type="GO" id="GO:0016020">
    <property type="term" value="C:membrane"/>
    <property type="evidence" value="ECO:0007669"/>
    <property type="project" value="InterPro"/>
</dbReference>
<dbReference type="Proteomes" id="UP000601435">
    <property type="component" value="Unassembled WGS sequence"/>
</dbReference>
<organism evidence="2 3">
    <name type="scientific">Symbiodinium necroappetens</name>
    <dbReference type="NCBI Taxonomy" id="1628268"/>
    <lineage>
        <taxon>Eukaryota</taxon>
        <taxon>Sar</taxon>
        <taxon>Alveolata</taxon>
        <taxon>Dinophyceae</taxon>
        <taxon>Suessiales</taxon>
        <taxon>Symbiodiniaceae</taxon>
        <taxon>Symbiodinium</taxon>
    </lineage>
</organism>
<keyword evidence="1" id="KW-0812">Transmembrane</keyword>
<keyword evidence="1" id="KW-1133">Transmembrane helix</keyword>
<feature type="transmembrane region" description="Helical" evidence="1">
    <location>
        <begin position="22"/>
        <end position="43"/>
    </location>
</feature>
<dbReference type="InterPro" id="IPR034804">
    <property type="entry name" value="SQR/QFR_C/D"/>
</dbReference>
<proteinExistence type="predicted"/>